<comment type="caution">
    <text evidence="2">The sequence shown here is derived from an EMBL/GenBank/DDBJ whole genome shotgun (WGS) entry which is preliminary data.</text>
</comment>
<gene>
    <name evidence="2" type="ORF">MGAL_10B055170</name>
</gene>
<evidence type="ECO:0000313" key="2">
    <source>
        <dbReference type="EMBL" id="VDI28600.1"/>
    </source>
</evidence>
<name>A0A8B6E607_MYTGA</name>
<evidence type="ECO:0000256" key="1">
    <source>
        <dbReference type="SAM" id="Phobius"/>
    </source>
</evidence>
<organism evidence="2 3">
    <name type="scientific">Mytilus galloprovincialis</name>
    <name type="common">Mediterranean mussel</name>
    <dbReference type="NCBI Taxonomy" id="29158"/>
    <lineage>
        <taxon>Eukaryota</taxon>
        <taxon>Metazoa</taxon>
        <taxon>Spiralia</taxon>
        <taxon>Lophotrochozoa</taxon>
        <taxon>Mollusca</taxon>
        <taxon>Bivalvia</taxon>
        <taxon>Autobranchia</taxon>
        <taxon>Pteriomorphia</taxon>
        <taxon>Mytilida</taxon>
        <taxon>Mytiloidea</taxon>
        <taxon>Mytilidae</taxon>
        <taxon>Mytilinae</taxon>
        <taxon>Mytilus</taxon>
    </lineage>
</organism>
<keyword evidence="3" id="KW-1185">Reference proteome</keyword>
<protein>
    <submittedName>
        <fullName evidence="2">Uncharacterized protein</fullName>
    </submittedName>
</protein>
<keyword evidence="1" id="KW-0472">Membrane</keyword>
<dbReference type="OrthoDB" id="6155824at2759"/>
<dbReference type="AlphaFoldDB" id="A0A8B6E607"/>
<reference evidence="2" key="1">
    <citation type="submission" date="2018-11" db="EMBL/GenBank/DDBJ databases">
        <authorList>
            <person name="Alioto T."/>
            <person name="Alioto T."/>
        </authorList>
    </citation>
    <scope>NUCLEOTIDE SEQUENCE</scope>
</reference>
<keyword evidence="1" id="KW-1133">Transmembrane helix</keyword>
<dbReference type="EMBL" id="UYJE01004510">
    <property type="protein sequence ID" value="VDI28600.1"/>
    <property type="molecule type" value="Genomic_DNA"/>
</dbReference>
<evidence type="ECO:0000313" key="3">
    <source>
        <dbReference type="Proteomes" id="UP000596742"/>
    </source>
</evidence>
<dbReference type="Proteomes" id="UP000596742">
    <property type="component" value="Unassembled WGS sequence"/>
</dbReference>
<keyword evidence="1" id="KW-0812">Transmembrane</keyword>
<proteinExistence type="predicted"/>
<feature type="transmembrane region" description="Helical" evidence="1">
    <location>
        <begin position="22"/>
        <end position="42"/>
    </location>
</feature>
<accession>A0A8B6E607</accession>
<sequence>MSTENLQTKWCFFGQNVPKAEIVYFCQMIIVFIIVIAAVVNLSTQNGSIELWTNTDSTMVAIKVGMEKRLLSTILLFSFAELLDEMVQQLSKKFCQGCKVEHGSQHKHECLMDSELDKLEKHFDQAFCEFKYSHILGKYRENVRTLTLENSVVLNFFILHVLFMDTLRSEKMKVSVYNLMERKLKLEGRFTQ</sequence>